<protein>
    <recommendedName>
        <fullName evidence="10">Cytochrome P450</fullName>
    </recommendedName>
</protein>
<keyword evidence="6" id="KW-0560">Oxidoreductase</keyword>
<evidence type="ECO:0000256" key="7">
    <source>
        <dbReference type="SAM" id="Phobius"/>
    </source>
</evidence>
<feature type="binding site" description="axial binding residue" evidence="5">
    <location>
        <position position="385"/>
    </location>
    <ligand>
        <name>heme</name>
        <dbReference type="ChEBI" id="CHEBI:30413"/>
    </ligand>
    <ligandPart>
        <name>Fe</name>
        <dbReference type="ChEBI" id="CHEBI:18248"/>
    </ligandPart>
</feature>
<dbReference type="GO" id="GO:0005506">
    <property type="term" value="F:iron ion binding"/>
    <property type="evidence" value="ECO:0007669"/>
    <property type="project" value="InterPro"/>
</dbReference>
<evidence type="ECO:0000256" key="6">
    <source>
        <dbReference type="RuleBase" id="RU000461"/>
    </source>
</evidence>
<dbReference type="PROSITE" id="PS00086">
    <property type="entry name" value="CYTOCHROME_P450"/>
    <property type="match status" value="1"/>
</dbReference>
<dbReference type="OrthoDB" id="1844152at2759"/>
<dbReference type="SUPFAM" id="SSF48264">
    <property type="entry name" value="Cytochrome P450"/>
    <property type="match status" value="1"/>
</dbReference>
<comment type="caution">
    <text evidence="8">The sequence shown here is derived from an EMBL/GenBank/DDBJ whole genome shotgun (WGS) entry which is preliminary data.</text>
</comment>
<dbReference type="EMBL" id="JAANIT010000225">
    <property type="protein sequence ID" value="KAG1550239.1"/>
    <property type="molecule type" value="Genomic_DNA"/>
</dbReference>
<organism evidence="8 9">
    <name type="scientific">Rhizopus oryzae</name>
    <name type="common">Mucormycosis agent</name>
    <name type="synonym">Rhizopus arrhizus var. delemar</name>
    <dbReference type="NCBI Taxonomy" id="64495"/>
    <lineage>
        <taxon>Eukaryota</taxon>
        <taxon>Fungi</taxon>
        <taxon>Fungi incertae sedis</taxon>
        <taxon>Mucoromycota</taxon>
        <taxon>Mucoromycotina</taxon>
        <taxon>Mucoromycetes</taxon>
        <taxon>Mucorales</taxon>
        <taxon>Mucorineae</taxon>
        <taxon>Rhizopodaceae</taxon>
        <taxon>Rhizopus</taxon>
    </lineage>
</organism>
<accession>A0A9P6YJK4</accession>
<evidence type="ECO:0000313" key="8">
    <source>
        <dbReference type="EMBL" id="KAG1550239.1"/>
    </source>
</evidence>
<comment type="cofactor">
    <cofactor evidence="1 5">
        <name>heme</name>
        <dbReference type="ChEBI" id="CHEBI:30413"/>
    </cofactor>
</comment>
<keyword evidence="7" id="KW-0812">Transmembrane</keyword>
<reference evidence="8" key="1">
    <citation type="journal article" date="2020" name="Microb. Genom.">
        <title>Genetic diversity of clinical and environmental Mucorales isolates obtained from an investigation of mucormycosis cases among solid organ transplant recipients.</title>
        <authorList>
            <person name="Nguyen M.H."/>
            <person name="Kaul D."/>
            <person name="Muto C."/>
            <person name="Cheng S.J."/>
            <person name="Richter R.A."/>
            <person name="Bruno V.M."/>
            <person name="Liu G."/>
            <person name="Beyhan S."/>
            <person name="Sundermann A.J."/>
            <person name="Mounaud S."/>
            <person name="Pasculle A.W."/>
            <person name="Nierman W.C."/>
            <person name="Driscoll E."/>
            <person name="Cumbie R."/>
            <person name="Clancy C.J."/>
            <person name="Dupont C.L."/>
        </authorList>
    </citation>
    <scope>NUCLEOTIDE SEQUENCE</scope>
    <source>
        <strain evidence="8">GL16</strain>
    </source>
</reference>
<dbReference type="Pfam" id="PF00067">
    <property type="entry name" value="p450"/>
    <property type="match status" value="1"/>
</dbReference>
<evidence type="ECO:0008006" key="10">
    <source>
        <dbReference type="Google" id="ProtNLM"/>
    </source>
</evidence>
<dbReference type="PANTHER" id="PTHR46206:SF7">
    <property type="entry name" value="P450, PUTATIVE (EUROFUNG)-RELATED"/>
    <property type="match status" value="1"/>
</dbReference>
<dbReference type="GO" id="GO:0020037">
    <property type="term" value="F:heme binding"/>
    <property type="evidence" value="ECO:0007669"/>
    <property type="project" value="InterPro"/>
</dbReference>
<gene>
    <name evidence="8" type="ORF">G6F51_002555</name>
</gene>
<evidence type="ECO:0000256" key="4">
    <source>
        <dbReference type="ARBA" id="ARBA00023004"/>
    </source>
</evidence>
<dbReference type="PRINTS" id="PR00465">
    <property type="entry name" value="EP450IV"/>
</dbReference>
<evidence type="ECO:0000256" key="3">
    <source>
        <dbReference type="ARBA" id="ARBA00022723"/>
    </source>
</evidence>
<dbReference type="GO" id="GO:0016705">
    <property type="term" value="F:oxidoreductase activity, acting on paired donors, with incorporation or reduction of molecular oxygen"/>
    <property type="evidence" value="ECO:0007669"/>
    <property type="project" value="InterPro"/>
</dbReference>
<feature type="transmembrane region" description="Helical" evidence="7">
    <location>
        <begin position="12"/>
        <end position="30"/>
    </location>
</feature>
<keyword evidence="5 6" id="KW-0349">Heme</keyword>
<keyword evidence="7" id="KW-1133">Transmembrane helix</keyword>
<evidence type="ECO:0000256" key="2">
    <source>
        <dbReference type="ARBA" id="ARBA00010617"/>
    </source>
</evidence>
<keyword evidence="4 5" id="KW-0408">Iron</keyword>
<evidence type="ECO:0000313" key="9">
    <source>
        <dbReference type="Proteomes" id="UP000717996"/>
    </source>
</evidence>
<proteinExistence type="inferred from homology"/>
<keyword evidence="3 5" id="KW-0479">Metal-binding</keyword>
<dbReference type="AlphaFoldDB" id="A0A9P6YJK4"/>
<keyword evidence="7" id="KW-0472">Membrane</keyword>
<dbReference type="GO" id="GO:0004497">
    <property type="term" value="F:monooxygenase activity"/>
    <property type="evidence" value="ECO:0007669"/>
    <property type="project" value="UniProtKB-KW"/>
</dbReference>
<dbReference type="Proteomes" id="UP000717996">
    <property type="component" value="Unassembled WGS sequence"/>
</dbReference>
<evidence type="ECO:0000256" key="1">
    <source>
        <dbReference type="ARBA" id="ARBA00001971"/>
    </source>
</evidence>
<comment type="similarity">
    <text evidence="2 6">Belongs to the cytochrome P450 family.</text>
</comment>
<name>A0A9P6YJK4_RHIOR</name>
<evidence type="ECO:0000256" key="5">
    <source>
        <dbReference type="PIRSR" id="PIRSR602403-1"/>
    </source>
</evidence>
<dbReference type="Gene3D" id="1.10.630.10">
    <property type="entry name" value="Cytochrome P450"/>
    <property type="match status" value="1"/>
</dbReference>
<dbReference type="InterPro" id="IPR036396">
    <property type="entry name" value="Cyt_P450_sf"/>
</dbReference>
<keyword evidence="6" id="KW-0503">Monooxygenase</keyword>
<sequence>MNSIVLDKKVEQICLSVGVLTAAIVLFKATTSVFSNKSRNGIPLVPYKIPFVGSTMAYYKNMLEFTKKHSEKYGSVFHMHLHGQIITVVGADDAPEAFTHPDLSFLAGQVEFLGEATASKSAKKDVLPASVIKTSIVKHLTPNLDHYAPQSFEMLCKKAKSVLDAEKGIVFVYPNAVSINKHRTLIKTALKSEIERNNGLDKKEPSNILEFILDQYPAEIDDDYLEALTTTILIFIFVGVHTTSMAVAQVLYRLVKHPEYTKELIEEQQEVLKSGYDSSAYSPSAYRQMVKLDSFIRESLRTRSNGIGLPHKNITNQDIVLRSGAIVHPGENVYINMWHVNTNEVNQENMKDTEQFQGFRFVGRDKPSTKPGHDFISFGLGRRSCPGRWFAIQQIKGIISFLILNYDISAASEIKIPGVDSYAGSLSGSIQFQKKI</sequence>
<dbReference type="InterPro" id="IPR001128">
    <property type="entry name" value="Cyt_P450"/>
</dbReference>
<dbReference type="InterPro" id="IPR017972">
    <property type="entry name" value="Cyt_P450_CS"/>
</dbReference>
<dbReference type="InterPro" id="IPR002403">
    <property type="entry name" value="Cyt_P450_E_grp-IV"/>
</dbReference>
<dbReference type="PANTHER" id="PTHR46206">
    <property type="entry name" value="CYTOCHROME P450"/>
    <property type="match status" value="1"/>
</dbReference>